<protein>
    <recommendedName>
        <fullName evidence="8">Polymerase beta nucleotidyltransferase domain-containing protein</fullName>
    </recommendedName>
</protein>
<accession>A0A1J4T848</accession>
<dbReference type="EMBL" id="MNUV01000009">
    <property type="protein sequence ID" value="OIO08332.1"/>
    <property type="molecule type" value="Genomic_DNA"/>
</dbReference>
<evidence type="ECO:0000256" key="4">
    <source>
        <dbReference type="ARBA" id="ARBA00022723"/>
    </source>
</evidence>
<dbReference type="Gene3D" id="3.30.460.10">
    <property type="entry name" value="Beta Polymerase, domain 2"/>
    <property type="match status" value="1"/>
</dbReference>
<dbReference type="AlphaFoldDB" id="A0A1J4T848"/>
<dbReference type="GO" id="GO:0005524">
    <property type="term" value="F:ATP binding"/>
    <property type="evidence" value="ECO:0007669"/>
    <property type="project" value="UniProtKB-KW"/>
</dbReference>
<dbReference type="InterPro" id="IPR052038">
    <property type="entry name" value="Type-VII_TA_antitoxin"/>
</dbReference>
<comment type="cofactor">
    <cofactor evidence="1">
        <name>Mg(2+)</name>
        <dbReference type="ChEBI" id="CHEBI:18420"/>
    </cofactor>
</comment>
<evidence type="ECO:0000256" key="2">
    <source>
        <dbReference type="ARBA" id="ARBA00022679"/>
    </source>
</evidence>
<dbReference type="GO" id="GO:0016779">
    <property type="term" value="F:nucleotidyltransferase activity"/>
    <property type="evidence" value="ECO:0007669"/>
    <property type="project" value="UniProtKB-KW"/>
</dbReference>
<dbReference type="Pfam" id="PF18765">
    <property type="entry name" value="Polbeta"/>
    <property type="match status" value="1"/>
</dbReference>
<dbReference type="Proteomes" id="UP000182860">
    <property type="component" value="Unassembled WGS sequence"/>
</dbReference>
<feature type="domain" description="Polymerase beta nucleotidyltransferase" evidence="8">
    <location>
        <begin position="10"/>
        <end position="96"/>
    </location>
</feature>
<gene>
    <name evidence="9" type="ORF">AUJ35_00425</name>
</gene>
<dbReference type="InterPro" id="IPR041633">
    <property type="entry name" value="Polbeta"/>
</dbReference>
<dbReference type="GO" id="GO:0046872">
    <property type="term" value="F:metal ion binding"/>
    <property type="evidence" value="ECO:0007669"/>
    <property type="project" value="UniProtKB-KW"/>
</dbReference>
<dbReference type="InterPro" id="IPR043519">
    <property type="entry name" value="NT_sf"/>
</dbReference>
<keyword evidence="4" id="KW-0479">Metal-binding</keyword>
<keyword evidence="5" id="KW-0547">Nucleotide-binding</keyword>
<evidence type="ECO:0000313" key="9">
    <source>
        <dbReference type="EMBL" id="OIO08332.1"/>
    </source>
</evidence>
<evidence type="ECO:0000256" key="1">
    <source>
        <dbReference type="ARBA" id="ARBA00001946"/>
    </source>
</evidence>
<evidence type="ECO:0000256" key="3">
    <source>
        <dbReference type="ARBA" id="ARBA00022695"/>
    </source>
</evidence>
<evidence type="ECO:0000259" key="8">
    <source>
        <dbReference type="Pfam" id="PF18765"/>
    </source>
</evidence>
<evidence type="ECO:0000256" key="5">
    <source>
        <dbReference type="ARBA" id="ARBA00022741"/>
    </source>
</evidence>
<comment type="caution">
    <text evidence="9">The sequence shown here is derived from an EMBL/GenBank/DDBJ whole genome shotgun (WGS) entry which is preliminary data.</text>
</comment>
<keyword evidence="7" id="KW-0460">Magnesium</keyword>
<proteinExistence type="predicted"/>
<name>A0A1J4T848_9BACT</name>
<dbReference type="SUPFAM" id="SSF81301">
    <property type="entry name" value="Nucleotidyltransferase"/>
    <property type="match status" value="1"/>
</dbReference>
<evidence type="ECO:0000313" key="10">
    <source>
        <dbReference type="Proteomes" id="UP000182860"/>
    </source>
</evidence>
<dbReference type="PANTHER" id="PTHR33571">
    <property type="entry name" value="SSL8005 PROTEIN"/>
    <property type="match status" value="1"/>
</dbReference>
<keyword evidence="3" id="KW-0548">Nucleotidyltransferase</keyword>
<keyword evidence="2" id="KW-0808">Transferase</keyword>
<sequence length="99" mass="11180">MGAKLQLIVNKIIPVLKKHQVKRASVFGSFARGEARRNSDIDILVEMPEAASLFDLVGLKSDLEKKIKITVDLLTYRSVHPLIKKHVKKDELQIYATRG</sequence>
<dbReference type="PANTHER" id="PTHR33571:SF14">
    <property type="entry name" value="PROTEIN ADENYLYLTRANSFERASE MJ0435-RELATED"/>
    <property type="match status" value="1"/>
</dbReference>
<organism evidence="9 10">
    <name type="scientific">Candidatus Falkowbacteria bacterium CG1_02_41_21</name>
    <dbReference type="NCBI Taxonomy" id="1805147"/>
    <lineage>
        <taxon>Bacteria</taxon>
        <taxon>Candidatus Falkowiibacteriota</taxon>
    </lineage>
</organism>
<evidence type="ECO:0000256" key="7">
    <source>
        <dbReference type="ARBA" id="ARBA00022842"/>
    </source>
</evidence>
<evidence type="ECO:0000256" key="6">
    <source>
        <dbReference type="ARBA" id="ARBA00022840"/>
    </source>
</evidence>
<dbReference type="CDD" id="cd05403">
    <property type="entry name" value="NT_KNTase_like"/>
    <property type="match status" value="1"/>
</dbReference>
<reference evidence="9 10" key="1">
    <citation type="journal article" date="2016" name="Environ. Microbiol.">
        <title>Genomic resolution of a cold subsurface aquifer community provides metabolic insights for novel microbes adapted to high CO concentrations.</title>
        <authorList>
            <person name="Probst A.J."/>
            <person name="Castelle C.J."/>
            <person name="Singh A."/>
            <person name="Brown C.T."/>
            <person name="Anantharaman K."/>
            <person name="Sharon I."/>
            <person name="Hug L.A."/>
            <person name="Burstein D."/>
            <person name="Emerson J.B."/>
            <person name="Thomas B.C."/>
            <person name="Banfield J.F."/>
        </authorList>
    </citation>
    <scope>NUCLEOTIDE SEQUENCE [LARGE SCALE GENOMIC DNA]</scope>
    <source>
        <strain evidence="9">CG1_02_41_21</strain>
    </source>
</reference>
<keyword evidence="6" id="KW-0067">ATP-binding</keyword>